<dbReference type="EMBL" id="AMZH03014541">
    <property type="protein sequence ID" value="RRT47464.1"/>
    <property type="molecule type" value="Genomic_DNA"/>
</dbReference>
<accession>A0A426Y6W9</accession>
<sequence length="70" mass="7751">MATSWRRGDKSRRQWQRAGVAPLLWKNTLATPKSHERLRELATMVMAKVAMLGGLMDKSTVVEEGIGVAA</sequence>
<reference evidence="1 2" key="1">
    <citation type="journal article" date="2014" name="Agronomy (Basel)">
        <title>A Draft Genome Sequence for Ensete ventricosum, the Drought-Tolerant Tree Against Hunger.</title>
        <authorList>
            <person name="Harrison J."/>
            <person name="Moore K.A."/>
            <person name="Paszkiewicz K."/>
            <person name="Jones T."/>
            <person name="Grant M."/>
            <person name="Ambacheew D."/>
            <person name="Muzemil S."/>
            <person name="Studholme D.J."/>
        </authorList>
    </citation>
    <scope>NUCLEOTIDE SEQUENCE [LARGE SCALE GENOMIC DNA]</scope>
</reference>
<evidence type="ECO:0000313" key="1">
    <source>
        <dbReference type="EMBL" id="RRT47464.1"/>
    </source>
</evidence>
<organism evidence="1 2">
    <name type="scientific">Ensete ventricosum</name>
    <name type="common">Abyssinian banana</name>
    <name type="synonym">Musa ensete</name>
    <dbReference type="NCBI Taxonomy" id="4639"/>
    <lineage>
        <taxon>Eukaryota</taxon>
        <taxon>Viridiplantae</taxon>
        <taxon>Streptophyta</taxon>
        <taxon>Embryophyta</taxon>
        <taxon>Tracheophyta</taxon>
        <taxon>Spermatophyta</taxon>
        <taxon>Magnoliopsida</taxon>
        <taxon>Liliopsida</taxon>
        <taxon>Zingiberales</taxon>
        <taxon>Musaceae</taxon>
        <taxon>Ensete</taxon>
    </lineage>
</organism>
<protein>
    <submittedName>
        <fullName evidence="1">Uncharacterized protein</fullName>
    </submittedName>
</protein>
<comment type="caution">
    <text evidence="1">The sequence shown here is derived from an EMBL/GenBank/DDBJ whole genome shotgun (WGS) entry which is preliminary data.</text>
</comment>
<evidence type="ECO:0000313" key="2">
    <source>
        <dbReference type="Proteomes" id="UP000287651"/>
    </source>
</evidence>
<proteinExistence type="predicted"/>
<dbReference type="Proteomes" id="UP000287651">
    <property type="component" value="Unassembled WGS sequence"/>
</dbReference>
<gene>
    <name evidence="1" type="ORF">B296_00049885</name>
</gene>
<name>A0A426Y6W9_ENSVE</name>
<dbReference type="AlphaFoldDB" id="A0A426Y6W9"/>